<comment type="caution">
    <text evidence="1">The sequence shown here is derived from an EMBL/GenBank/DDBJ whole genome shotgun (WGS) entry which is preliminary data.</text>
</comment>
<dbReference type="Gene3D" id="1.10.340.40">
    <property type="entry name" value="Nuclear abundant poly(A) RNA-bind protein 2, N-terminal domain"/>
    <property type="match status" value="1"/>
</dbReference>
<dbReference type="Proteomes" id="UP000807769">
    <property type="component" value="Unassembled WGS sequence"/>
</dbReference>
<accession>A0A9P7EK46</accession>
<dbReference type="OrthoDB" id="438553at2759"/>
<organism evidence="1 2">
    <name type="scientific">Suillus subaureus</name>
    <dbReference type="NCBI Taxonomy" id="48587"/>
    <lineage>
        <taxon>Eukaryota</taxon>
        <taxon>Fungi</taxon>
        <taxon>Dikarya</taxon>
        <taxon>Basidiomycota</taxon>
        <taxon>Agaricomycotina</taxon>
        <taxon>Agaricomycetes</taxon>
        <taxon>Agaricomycetidae</taxon>
        <taxon>Boletales</taxon>
        <taxon>Suillineae</taxon>
        <taxon>Suillaceae</taxon>
        <taxon>Suillus</taxon>
    </lineage>
</organism>
<keyword evidence="2" id="KW-1185">Reference proteome</keyword>
<dbReference type="EMBL" id="JABBWG010000003">
    <property type="protein sequence ID" value="KAG1824325.1"/>
    <property type="molecule type" value="Genomic_DNA"/>
</dbReference>
<dbReference type="RefSeq" id="XP_041198042.1">
    <property type="nucleotide sequence ID" value="XM_041332318.1"/>
</dbReference>
<proteinExistence type="predicted"/>
<name>A0A9P7EK46_9AGAM</name>
<reference evidence="1" key="1">
    <citation type="journal article" date="2020" name="New Phytol.">
        <title>Comparative genomics reveals dynamic genome evolution in host specialist ectomycorrhizal fungi.</title>
        <authorList>
            <person name="Lofgren L.A."/>
            <person name="Nguyen N.H."/>
            <person name="Vilgalys R."/>
            <person name="Ruytinx J."/>
            <person name="Liao H.L."/>
            <person name="Branco S."/>
            <person name="Kuo A."/>
            <person name="LaButti K."/>
            <person name="Lipzen A."/>
            <person name="Andreopoulos W."/>
            <person name="Pangilinan J."/>
            <person name="Riley R."/>
            <person name="Hundley H."/>
            <person name="Na H."/>
            <person name="Barry K."/>
            <person name="Grigoriev I.V."/>
            <person name="Stajich J.E."/>
            <person name="Kennedy P.G."/>
        </authorList>
    </citation>
    <scope>NUCLEOTIDE SEQUENCE</scope>
    <source>
        <strain evidence="1">MN1</strain>
    </source>
</reference>
<sequence length="160" mass="17542">MNTQYARNASGPRALGSTKKAHLLKQFVHVLRSGSWPNQDVLVMFETGVCWSRRLRRCRTHSIMPFGLIIGTERASALQKSIQDELTARSFSPDADPVMAEYITIMIINNKTAAQITSELMDLIGSDFVPPDPSFTDWLFAEAAKGAPESEAPSAASSTP</sequence>
<evidence type="ECO:0000313" key="2">
    <source>
        <dbReference type="Proteomes" id="UP000807769"/>
    </source>
</evidence>
<dbReference type="InterPro" id="IPR043094">
    <property type="entry name" value="Nab2/ZC3H14_N_sf"/>
</dbReference>
<dbReference type="AlphaFoldDB" id="A0A9P7EK46"/>
<feature type="non-terminal residue" evidence="1">
    <location>
        <position position="1"/>
    </location>
</feature>
<evidence type="ECO:0000313" key="1">
    <source>
        <dbReference type="EMBL" id="KAG1824325.1"/>
    </source>
</evidence>
<dbReference type="GeneID" id="64626335"/>
<gene>
    <name evidence="1" type="ORF">BJ212DRAFT_1295515</name>
</gene>
<protein>
    <submittedName>
        <fullName evidence="1">Uncharacterized protein</fullName>
    </submittedName>
</protein>